<evidence type="ECO:0000256" key="6">
    <source>
        <dbReference type="ARBA" id="ARBA00022989"/>
    </source>
</evidence>
<keyword evidence="7 8" id="KW-0472">Membrane</keyword>
<protein>
    <submittedName>
        <fullName evidence="9">Endospore germination permease</fullName>
    </submittedName>
</protein>
<evidence type="ECO:0000313" key="9">
    <source>
        <dbReference type="EMBL" id="MFC0472727.1"/>
    </source>
</evidence>
<dbReference type="PANTHER" id="PTHR34975:SF2">
    <property type="entry name" value="SPORE GERMINATION PROTEIN A2"/>
    <property type="match status" value="1"/>
</dbReference>
<keyword evidence="10" id="KW-1185">Reference proteome</keyword>
<evidence type="ECO:0000256" key="1">
    <source>
        <dbReference type="ARBA" id="ARBA00004141"/>
    </source>
</evidence>
<evidence type="ECO:0000313" key="10">
    <source>
        <dbReference type="Proteomes" id="UP001589838"/>
    </source>
</evidence>
<dbReference type="InterPro" id="IPR004761">
    <property type="entry name" value="Spore_GerAB"/>
</dbReference>
<feature type="transmembrane region" description="Helical" evidence="8">
    <location>
        <begin position="188"/>
        <end position="208"/>
    </location>
</feature>
<accession>A0ABV6KIC8</accession>
<sequence>MKDQETVSDGQMAYIFLSFLLGSAIVNIPAPLINSAGNAAWVSLLIANGLGIFLLACILYLNRQYEGLTFVDYTRKTFGKWVMVLFVIPFVIMLFLMLSNIVFDVGLFLHNTMMRTTPLYIFHLFMILLATLTVYTGIEVMGRMFTMLIVFVLGTFFVFLVLIIPLLQPEHLLPLFPDGLKPVFHGTYLAWGFPYAEVILFAVLLPFARNKKGGTLEKGMYIAIVLNCFLLLIAVVVSIMVLGPAGADIKYSLFYVSTLIDIQDILTRVEAVIVMSWIIGSYMKATVVLFVINFMVSQLLNLKDDRILIFPISLVAFLLSVSLYKHEQEFIEVVSTVWPLLITMIGVLPILFITFFTFFKKKFKKQNQLDS</sequence>
<keyword evidence="4" id="KW-0309">Germination</keyword>
<evidence type="ECO:0000256" key="3">
    <source>
        <dbReference type="ARBA" id="ARBA00022448"/>
    </source>
</evidence>
<keyword evidence="5 8" id="KW-0812">Transmembrane</keyword>
<evidence type="ECO:0000256" key="5">
    <source>
        <dbReference type="ARBA" id="ARBA00022692"/>
    </source>
</evidence>
<dbReference type="Proteomes" id="UP001589838">
    <property type="component" value="Unassembled WGS sequence"/>
</dbReference>
<keyword evidence="6 8" id="KW-1133">Transmembrane helix</keyword>
<dbReference type="EMBL" id="JBHLUX010000086">
    <property type="protein sequence ID" value="MFC0472727.1"/>
    <property type="molecule type" value="Genomic_DNA"/>
</dbReference>
<dbReference type="NCBIfam" id="TIGR00912">
    <property type="entry name" value="2A0309"/>
    <property type="match status" value="1"/>
</dbReference>
<feature type="transmembrane region" description="Helical" evidence="8">
    <location>
        <begin position="119"/>
        <end position="138"/>
    </location>
</feature>
<proteinExistence type="inferred from homology"/>
<feature type="transmembrane region" description="Helical" evidence="8">
    <location>
        <begin position="336"/>
        <end position="359"/>
    </location>
</feature>
<feature type="transmembrane region" description="Helical" evidence="8">
    <location>
        <begin position="220"/>
        <end position="243"/>
    </location>
</feature>
<comment type="caution">
    <text evidence="9">The sequence shown here is derived from an EMBL/GenBank/DDBJ whole genome shotgun (WGS) entry which is preliminary data.</text>
</comment>
<name>A0ABV6KIC8_9BACI</name>
<organism evidence="9 10">
    <name type="scientific">Halalkalibacter kiskunsagensis</name>
    <dbReference type="NCBI Taxonomy" id="1548599"/>
    <lineage>
        <taxon>Bacteria</taxon>
        <taxon>Bacillati</taxon>
        <taxon>Bacillota</taxon>
        <taxon>Bacilli</taxon>
        <taxon>Bacillales</taxon>
        <taxon>Bacillaceae</taxon>
        <taxon>Halalkalibacter</taxon>
    </lineage>
</organism>
<comment type="subcellular location">
    <subcellularLocation>
        <location evidence="1">Membrane</location>
        <topology evidence="1">Multi-pass membrane protein</topology>
    </subcellularLocation>
</comment>
<feature type="transmembrane region" description="Helical" evidence="8">
    <location>
        <begin position="271"/>
        <end position="295"/>
    </location>
</feature>
<dbReference type="PANTHER" id="PTHR34975">
    <property type="entry name" value="SPORE GERMINATION PROTEIN A2"/>
    <property type="match status" value="1"/>
</dbReference>
<feature type="transmembrane region" description="Helical" evidence="8">
    <location>
        <begin position="39"/>
        <end position="61"/>
    </location>
</feature>
<dbReference type="RefSeq" id="WP_335962944.1">
    <property type="nucleotide sequence ID" value="NZ_JAXBLX010000038.1"/>
</dbReference>
<evidence type="ECO:0000256" key="2">
    <source>
        <dbReference type="ARBA" id="ARBA00007998"/>
    </source>
</evidence>
<evidence type="ECO:0000256" key="4">
    <source>
        <dbReference type="ARBA" id="ARBA00022544"/>
    </source>
</evidence>
<gene>
    <name evidence="9" type="ORF">ACFFHM_20140</name>
</gene>
<dbReference type="Pfam" id="PF03845">
    <property type="entry name" value="Spore_permease"/>
    <property type="match status" value="1"/>
</dbReference>
<keyword evidence="3" id="KW-0813">Transport</keyword>
<comment type="similarity">
    <text evidence="2">Belongs to the amino acid-polyamine-organocation (APC) superfamily. Spore germination protein (SGP) (TC 2.A.3.9) family.</text>
</comment>
<evidence type="ECO:0000256" key="7">
    <source>
        <dbReference type="ARBA" id="ARBA00023136"/>
    </source>
</evidence>
<dbReference type="Gene3D" id="1.20.1740.10">
    <property type="entry name" value="Amino acid/polyamine transporter I"/>
    <property type="match status" value="1"/>
</dbReference>
<reference evidence="9 10" key="1">
    <citation type="submission" date="2024-09" db="EMBL/GenBank/DDBJ databases">
        <authorList>
            <person name="Sun Q."/>
            <person name="Mori K."/>
        </authorList>
    </citation>
    <scope>NUCLEOTIDE SEQUENCE [LARGE SCALE GENOMIC DNA]</scope>
    <source>
        <strain evidence="9 10">NCAIM B.02610</strain>
    </source>
</reference>
<feature type="transmembrane region" description="Helical" evidence="8">
    <location>
        <begin position="81"/>
        <end position="99"/>
    </location>
</feature>
<feature type="transmembrane region" description="Helical" evidence="8">
    <location>
        <begin position="12"/>
        <end position="33"/>
    </location>
</feature>
<feature type="transmembrane region" description="Helical" evidence="8">
    <location>
        <begin position="145"/>
        <end position="168"/>
    </location>
</feature>
<evidence type="ECO:0000256" key="8">
    <source>
        <dbReference type="SAM" id="Phobius"/>
    </source>
</evidence>
<feature type="transmembrane region" description="Helical" evidence="8">
    <location>
        <begin position="307"/>
        <end position="324"/>
    </location>
</feature>